<dbReference type="GO" id="GO:0019843">
    <property type="term" value="F:rRNA binding"/>
    <property type="evidence" value="ECO:0007669"/>
    <property type="project" value="UniProtKB-UniRule"/>
</dbReference>
<dbReference type="Pfam" id="PF01649">
    <property type="entry name" value="Ribosomal_S20p"/>
    <property type="match status" value="1"/>
</dbReference>
<organism evidence="7 8">
    <name type="scientific">Berkelbacteria bacterium GW2011_GWA2_35_9</name>
    <dbReference type="NCBI Taxonomy" id="1618333"/>
    <lineage>
        <taxon>Bacteria</taxon>
        <taxon>Candidatus Berkelbacteria</taxon>
    </lineage>
</organism>
<name>A0A0G0FK37_9BACT</name>
<dbReference type="AlphaFoldDB" id="A0A0G0FK37"/>
<reference evidence="7 8" key="1">
    <citation type="journal article" date="2015" name="Nature">
        <title>rRNA introns, odd ribosomes, and small enigmatic genomes across a large radiation of phyla.</title>
        <authorList>
            <person name="Brown C.T."/>
            <person name="Hug L.A."/>
            <person name="Thomas B.C."/>
            <person name="Sharon I."/>
            <person name="Castelle C.J."/>
            <person name="Singh A."/>
            <person name="Wilkins M.J."/>
            <person name="Williams K.H."/>
            <person name="Banfield J.F."/>
        </authorList>
    </citation>
    <scope>NUCLEOTIDE SEQUENCE [LARGE SCALE GENOMIC DNA]</scope>
</reference>
<dbReference type="EMBL" id="LBRB01000030">
    <property type="protein sequence ID" value="KKP87835.1"/>
    <property type="molecule type" value="Genomic_DNA"/>
</dbReference>
<keyword evidence="4 6" id="KW-0687">Ribonucleoprotein</keyword>
<evidence type="ECO:0000256" key="6">
    <source>
        <dbReference type="HAMAP-Rule" id="MF_00500"/>
    </source>
</evidence>
<evidence type="ECO:0000256" key="4">
    <source>
        <dbReference type="ARBA" id="ARBA00023274"/>
    </source>
</evidence>
<evidence type="ECO:0000313" key="8">
    <source>
        <dbReference type="Proteomes" id="UP000034316"/>
    </source>
</evidence>
<dbReference type="GO" id="GO:0003735">
    <property type="term" value="F:structural constituent of ribosome"/>
    <property type="evidence" value="ECO:0007669"/>
    <property type="project" value="InterPro"/>
</dbReference>
<dbReference type="InterPro" id="IPR036510">
    <property type="entry name" value="Ribosomal_bS20_sf"/>
</dbReference>
<comment type="function">
    <text evidence="6">Binds directly to 16S ribosomal RNA.</text>
</comment>
<dbReference type="HAMAP" id="MF_00500">
    <property type="entry name" value="Ribosomal_bS20"/>
    <property type="match status" value="1"/>
</dbReference>
<dbReference type="PATRIC" id="fig|1618333.3.peg.645"/>
<evidence type="ECO:0000256" key="1">
    <source>
        <dbReference type="ARBA" id="ARBA00022730"/>
    </source>
</evidence>
<keyword evidence="1 6" id="KW-0699">rRNA-binding</keyword>
<dbReference type="Proteomes" id="UP000034316">
    <property type="component" value="Unassembled WGS sequence"/>
</dbReference>
<dbReference type="SUPFAM" id="SSF46992">
    <property type="entry name" value="Ribosomal protein S20"/>
    <property type="match status" value="1"/>
</dbReference>
<evidence type="ECO:0000256" key="5">
    <source>
        <dbReference type="ARBA" id="ARBA00035136"/>
    </source>
</evidence>
<dbReference type="GO" id="GO:0005840">
    <property type="term" value="C:ribosome"/>
    <property type="evidence" value="ECO:0007669"/>
    <property type="project" value="UniProtKB-KW"/>
</dbReference>
<dbReference type="Gene3D" id="1.20.58.110">
    <property type="entry name" value="Ribosomal protein S20"/>
    <property type="match status" value="1"/>
</dbReference>
<comment type="similarity">
    <text evidence="6">Belongs to the bacterial ribosomal protein bS20 family.</text>
</comment>
<protein>
    <recommendedName>
        <fullName evidence="5 6">Small ribosomal subunit protein bS20</fullName>
    </recommendedName>
</protein>
<accession>A0A0G0FK37</accession>
<evidence type="ECO:0000313" key="7">
    <source>
        <dbReference type="EMBL" id="KKP87835.1"/>
    </source>
</evidence>
<proteinExistence type="inferred from homology"/>
<dbReference type="GO" id="GO:0006412">
    <property type="term" value="P:translation"/>
    <property type="evidence" value="ECO:0007669"/>
    <property type="project" value="UniProtKB-UniRule"/>
</dbReference>
<gene>
    <name evidence="6" type="primary">rpsT</name>
    <name evidence="7" type="ORF">UR93_C0030G0008</name>
</gene>
<keyword evidence="2 6" id="KW-0694">RNA-binding</keyword>
<sequence>MPITSSAKKALRVAQNKKTINDRLRRKLKSLLKKPPKNLSDVISMIDKASKRGIIHKNKANRLKAKLMQNIKTNLAKKSTAQKSEKKVAKKITKPVAKKIVTKKKIIKKSAKNK</sequence>
<keyword evidence="3 6" id="KW-0689">Ribosomal protein</keyword>
<evidence type="ECO:0000256" key="3">
    <source>
        <dbReference type="ARBA" id="ARBA00022980"/>
    </source>
</evidence>
<dbReference type="InterPro" id="IPR002583">
    <property type="entry name" value="Ribosomal_bS20"/>
</dbReference>
<dbReference type="GO" id="GO:1990904">
    <property type="term" value="C:ribonucleoprotein complex"/>
    <property type="evidence" value="ECO:0007669"/>
    <property type="project" value="UniProtKB-KW"/>
</dbReference>
<dbReference type="STRING" id="1618333.UR93_C0030G0008"/>
<comment type="caution">
    <text evidence="7">The sequence shown here is derived from an EMBL/GenBank/DDBJ whole genome shotgun (WGS) entry which is preliminary data.</text>
</comment>
<dbReference type="NCBIfam" id="TIGR00029">
    <property type="entry name" value="S20"/>
    <property type="match status" value="1"/>
</dbReference>
<evidence type="ECO:0000256" key="2">
    <source>
        <dbReference type="ARBA" id="ARBA00022884"/>
    </source>
</evidence>